<evidence type="ECO:0000256" key="7">
    <source>
        <dbReference type="ARBA" id="ARBA00044806"/>
    </source>
</evidence>
<name>A0AB37I6K3_ENTHR</name>
<comment type="catalytic activity">
    <reaction evidence="9">
        <text>taurodeoxycholate + H2O = deoxycholate + taurine</text>
        <dbReference type="Rhea" id="RHEA:47556"/>
        <dbReference type="ChEBI" id="CHEBI:15377"/>
        <dbReference type="ChEBI" id="CHEBI:23614"/>
        <dbReference type="ChEBI" id="CHEBI:36261"/>
        <dbReference type="ChEBI" id="CHEBI:507393"/>
    </reaction>
    <physiologicalReaction direction="left-to-right" evidence="9">
        <dbReference type="Rhea" id="RHEA:47557"/>
    </physiologicalReaction>
</comment>
<dbReference type="CDD" id="cd00542">
    <property type="entry name" value="Ntn_PVA"/>
    <property type="match status" value="1"/>
</dbReference>
<dbReference type="PANTHER" id="PTHR35527">
    <property type="entry name" value="CHOLOYLGLYCINE HYDROLASE"/>
    <property type="match status" value="1"/>
</dbReference>
<evidence type="ECO:0000256" key="5">
    <source>
        <dbReference type="ARBA" id="ARBA00044769"/>
    </source>
</evidence>
<accession>A0AB37I6K3</accession>
<organism evidence="11 12">
    <name type="scientific">Enterococcus hirae</name>
    <dbReference type="NCBI Taxonomy" id="1354"/>
    <lineage>
        <taxon>Bacteria</taxon>
        <taxon>Bacillati</taxon>
        <taxon>Bacillota</taxon>
        <taxon>Bacilli</taxon>
        <taxon>Lactobacillales</taxon>
        <taxon>Enterococcaceae</taxon>
        <taxon>Enterococcus</taxon>
    </lineage>
</organism>
<dbReference type="InterPro" id="IPR052193">
    <property type="entry name" value="Peptidase_C59"/>
</dbReference>
<dbReference type="EC" id="3.5.1.24" evidence="5"/>
<dbReference type="InterPro" id="IPR029132">
    <property type="entry name" value="CBAH/NAAA_C"/>
</dbReference>
<gene>
    <name evidence="11" type="ORF">EB03_02852</name>
</gene>
<dbReference type="SUPFAM" id="SSF56235">
    <property type="entry name" value="N-terminal nucleophile aminohydrolases (Ntn hydrolases)"/>
    <property type="match status" value="1"/>
</dbReference>
<dbReference type="RefSeq" id="WP_096710562.1">
    <property type="nucleotide sequence ID" value="NZ_JBFCRC010000052.1"/>
</dbReference>
<comment type="caution">
    <text evidence="11">The sequence shown here is derived from an EMBL/GenBank/DDBJ whole genome shotgun (WGS) entry which is preliminary data.</text>
</comment>
<evidence type="ECO:0000256" key="1">
    <source>
        <dbReference type="ARBA" id="ARBA00004860"/>
    </source>
</evidence>
<evidence type="ECO:0000256" key="2">
    <source>
        <dbReference type="ARBA" id="ARBA00006625"/>
    </source>
</evidence>
<dbReference type="PANTHER" id="PTHR35527:SF2">
    <property type="entry name" value="HYDROLASE"/>
    <property type="match status" value="1"/>
</dbReference>
<keyword evidence="4" id="KW-0443">Lipid metabolism</keyword>
<evidence type="ECO:0000313" key="12">
    <source>
        <dbReference type="Proteomes" id="UP000253498"/>
    </source>
</evidence>
<sequence>MCTGLSFVNNDFYFGRNLDLEYHFGEKVVITPRNYPLAYKYFSTQTNHFAMIGMATIIDNYPLYADAMNEYGLGMAGLNFPGYAKYSDSIEHNKNNIAPYEIIPWTLAQFKTVSEVKESYKDLNLVNIDFKIGVPVAPLHWIISDKNESVVLEMTKNGLKLYDNPIGVLTNNPTFDFHITNLKNYMGLSACQPKNKFTKNMEISPLGQGTGSIGLPGDCSPASRFIKAAFIKENSYCKPEELVNVSQFFHILDSVSFVQGAVVTPDQKYDTTIYSCCINGRTGDYYYKTYTNNQISVISMQNENLEHNNLISYDLIVDQKVNHVN</sequence>
<dbReference type="InterPro" id="IPR029055">
    <property type="entry name" value="Ntn_hydrolases_N"/>
</dbReference>
<dbReference type="Proteomes" id="UP000253498">
    <property type="component" value="Unassembled WGS sequence"/>
</dbReference>
<dbReference type="EMBL" id="LESJ01000012">
    <property type="protein sequence ID" value="RBT65992.1"/>
    <property type="molecule type" value="Genomic_DNA"/>
</dbReference>
<reference evidence="11 12" key="1">
    <citation type="submission" date="2015-06" db="EMBL/GenBank/DDBJ databases">
        <title>The Genome Sequence of Enterococcus hirae 88EA1.</title>
        <authorList>
            <consortium name="The Broad Institute Genomics Platform"/>
            <consortium name="The Broad Institute Genome Sequencing Center for Infectious Disease"/>
            <person name="Earl A.M."/>
            <person name="Van Tyne D."/>
            <person name="Lebreton F."/>
            <person name="Saavedra J.T."/>
            <person name="Gilmore M.S."/>
            <person name="Manson McGuire A."/>
            <person name="Clock S."/>
            <person name="Crupain M."/>
            <person name="Rangan U."/>
            <person name="Young S."/>
            <person name="Abouelleil A."/>
            <person name="Cao P."/>
            <person name="Chapman S.B."/>
            <person name="Griggs A."/>
            <person name="Priest M."/>
            <person name="Shea T."/>
            <person name="Wortman J."/>
            <person name="Nusbaum C."/>
            <person name="Birren B."/>
        </authorList>
    </citation>
    <scope>NUCLEOTIDE SEQUENCE [LARGE SCALE GENOMIC DNA]</scope>
    <source>
        <strain evidence="11 12">88EA1</strain>
    </source>
</reference>
<evidence type="ECO:0000256" key="8">
    <source>
        <dbReference type="ARBA" id="ARBA00047285"/>
    </source>
</evidence>
<evidence type="ECO:0000256" key="4">
    <source>
        <dbReference type="ARBA" id="ARBA00023098"/>
    </source>
</evidence>
<comment type="similarity">
    <text evidence="2">Belongs to the peptidase C59 family.</text>
</comment>
<protein>
    <recommendedName>
        <fullName evidence="5">choloylglycine hydrolase</fullName>
        <ecNumber evidence="5">3.5.1.24</ecNumber>
    </recommendedName>
    <alternativeName>
        <fullName evidence="6">Bile salt hydrolase</fullName>
    </alternativeName>
    <alternativeName>
        <fullName evidence="7">Choloylglycine hydrolase</fullName>
    </alternativeName>
</protein>
<dbReference type="Pfam" id="PF02275">
    <property type="entry name" value="CBAH"/>
    <property type="match status" value="1"/>
</dbReference>
<evidence type="ECO:0000256" key="9">
    <source>
        <dbReference type="ARBA" id="ARBA00048897"/>
    </source>
</evidence>
<dbReference type="InterPro" id="IPR047711">
    <property type="entry name" value="CBAH"/>
</dbReference>
<dbReference type="NCBIfam" id="NF038245">
    <property type="entry name" value="bile_salt_hydro"/>
    <property type="match status" value="1"/>
</dbReference>
<dbReference type="GO" id="GO:0045302">
    <property type="term" value="F:choloylglycine hydrolase activity"/>
    <property type="evidence" value="ECO:0007669"/>
    <property type="project" value="UniProtKB-EC"/>
</dbReference>
<evidence type="ECO:0000259" key="10">
    <source>
        <dbReference type="Pfam" id="PF02275"/>
    </source>
</evidence>
<evidence type="ECO:0000256" key="6">
    <source>
        <dbReference type="ARBA" id="ARBA00044804"/>
    </source>
</evidence>
<evidence type="ECO:0000313" key="11">
    <source>
        <dbReference type="EMBL" id="RBT65992.1"/>
    </source>
</evidence>
<proteinExistence type="inferred from homology"/>
<evidence type="ECO:0000256" key="3">
    <source>
        <dbReference type="ARBA" id="ARBA00022801"/>
    </source>
</evidence>
<feature type="domain" description="Choloylglycine hydrolase/NAAA C-terminal" evidence="10">
    <location>
        <begin position="2"/>
        <end position="313"/>
    </location>
</feature>
<dbReference type="AlphaFoldDB" id="A0AB37I6K3"/>
<comment type="pathway">
    <text evidence="1">Lipid metabolism; bile acid biosynthesis.</text>
</comment>
<comment type="catalytic activity">
    <reaction evidence="8">
        <text>cholate + taurine = taurocholate + H2O</text>
        <dbReference type="Rhea" id="RHEA:47108"/>
        <dbReference type="ChEBI" id="CHEBI:15377"/>
        <dbReference type="ChEBI" id="CHEBI:29747"/>
        <dbReference type="ChEBI" id="CHEBI:36257"/>
        <dbReference type="ChEBI" id="CHEBI:507393"/>
    </reaction>
    <physiologicalReaction direction="right-to-left" evidence="8">
        <dbReference type="Rhea" id="RHEA:47110"/>
    </physiologicalReaction>
</comment>
<keyword evidence="3" id="KW-0378">Hydrolase</keyword>
<dbReference type="GO" id="GO:0006629">
    <property type="term" value="P:lipid metabolic process"/>
    <property type="evidence" value="ECO:0007669"/>
    <property type="project" value="UniProtKB-KW"/>
</dbReference>
<dbReference type="Gene3D" id="3.60.60.10">
    <property type="entry name" value="Penicillin V Acylase, Chain A"/>
    <property type="match status" value="1"/>
</dbReference>